<name>A0ACA9QYW2_9GLOM</name>
<proteinExistence type="predicted"/>
<comment type="caution">
    <text evidence="1">The sequence shown here is derived from an EMBL/GenBank/DDBJ whole genome shotgun (WGS) entry which is preliminary data.</text>
</comment>
<feature type="non-terminal residue" evidence="1">
    <location>
        <position position="160"/>
    </location>
</feature>
<keyword evidence="2" id="KW-1185">Reference proteome</keyword>
<reference evidence="1" key="1">
    <citation type="submission" date="2021-06" db="EMBL/GenBank/DDBJ databases">
        <authorList>
            <person name="Kallberg Y."/>
            <person name="Tangrot J."/>
            <person name="Rosling A."/>
        </authorList>
    </citation>
    <scope>NUCLEOTIDE SEQUENCE</scope>
    <source>
        <strain evidence="1">CL356</strain>
    </source>
</reference>
<evidence type="ECO:0000313" key="1">
    <source>
        <dbReference type="EMBL" id="CAG8769733.1"/>
    </source>
</evidence>
<dbReference type="Proteomes" id="UP000789525">
    <property type="component" value="Unassembled WGS sequence"/>
</dbReference>
<dbReference type="EMBL" id="CAJVPT010064070">
    <property type="protein sequence ID" value="CAG8769733.1"/>
    <property type="molecule type" value="Genomic_DNA"/>
</dbReference>
<accession>A0ACA9QYW2</accession>
<feature type="non-terminal residue" evidence="1">
    <location>
        <position position="1"/>
    </location>
</feature>
<gene>
    <name evidence="1" type="ORF">ACOLOM_LOCUS13704</name>
</gene>
<protein>
    <submittedName>
        <fullName evidence="1">9139_t:CDS:1</fullName>
    </submittedName>
</protein>
<organism evidence="1 2">
    <name type="scientific">Acaulospora colombiana</name>
    <dbReference type="NCBI Taxonomy" id="27376"/>
    <lineage>
        <taxon>Eukaryota</taxon>
        <taxon>Fungi</taxon>
        <taxon>Fungi incertae sedis</taxon>
        <taxon>Mucoromycota</taxon>
        <taxon>Glomeromycotina</taxon>
        <taxon>Glomeromycetes</taxon>
        <taxon>Diversisporales</taxon>
        <taxon>Acaulosporaceae</taxon>
        <taxon>Acaulospora</taxon>
    </lineage>
</organism>
<sequence>DFPNSPPKCILLTRIFHPNVSASGDICVNTLKKDWKPTYGITHILTVIRCLLIYPNPESALDEEAGKMLLDDYEGYCKRARMMTSIHAARGGKPVEFQDQKKAEPEDPLVPSLLDGPGPSGTLQSTRTTIANPSSTTSVPTQLNETITATSKRAATDKPQ</sequence>
<evidence type="ECO:0000313" key="2">
    <source>
        <dbReference type="Proteomes" id="UP000789525"/>
    </source>
</evidence>